<dbReference type="InterPro" id="IPR006781">
    <property type="entry name" value="ApoC-I"/>
</dbReference>
<dbReference type="InterPro" id="IPR043081">
    <property type="entry name" value="ApoC-1_sf"/>
</dbReference>
<evidence type="ECO:0000256" key="5">
    <source>
        <dbReference type="ARBA" id="ARBA00022729"/>
    </source>
</evidence>
<protein>
    <recommendedName>
        <fullName evidence="9">Apolipoprotein C-I</fullName>
    </recommendedName>
</protein>
<comment type="subcellular location">
    <subcellularLocation>
        <location evidence="1">Secreted</location>
    </subcellularLocation>
</comment>
<dbReference type="Pfam" id="PF04691">
    <property type="entry name" value="ApoC-I"/>
    <property type="match status" value="1"/>
</dbReference>
<evidence type="ECO:0000256" key="2">
    <source>
        <dbReference type="ARBA" id="ARBA00009204"/>
    </source>
</evidence>
<dbReference type="PANTHER" id="PTHR16565">
    <property type="entry name" value="APOLIPOPROTEIN C-I"/>
    <property type="match status" value="1"/>
</dbReference>
<reference evidence="7 8" key="1">
    <citation type="submission" date="2024-09" db="EMBL/GenBank/DDBJ databases">
        <title>A chromosome-level genome assembly of Gray's grenadier anchovy, Coilia grayii.</title>
        <authorList>
            <person name="Fu Z."/>
        </authorList>
    </citation>
    <scope>NUCLEOTIDE SEQUENCE [LARGE SCALE GENOMIC DNA]</scope>
    <source>
        <strain evidence="7">G4</strain>
        <tissue evidence="7">Muscle</tissue>
    </source>
</reference>
<keyword evidence="8" id="KW-1185">Reference proteome</keyword>
<keyword evidence="4" id="KW-0964">Secreted</keyword>
<evidence type="ECO:0000256" key="4">
    <source>
        <dbReference type="ARBA" id="ARBA00022525"/>
    </source>
</evidence>
<dbReference type="AlphaFoldDB" id="A0ABD1JAU5"/>
<evidence type="ECO:0000256" key="1">
    <source>
        <dbReference type="ARBA" id="ARBA00004613"/>
    </source>
</evidence>
<accession>A0ABD1JAU5</accession>
<organism evidence="7 8">
    <name type="scientific">Coilia grayii</name>
    <name type="common">Gray's grenadier anchovy</name>
    <dbReference type="NCBI Taxonomy" id="363190"/>
    <lineage>
        <taxon>Eukaryota</taxon>
        <taxon>Metazoa</taxon>
        <taxon>Chordata</taxon>
        <taxon>Craniata</taxon>
        <taxon>Vertebrata</taxon>
        <taxon>Euteleostomi</taxon>
        <taxon>Actinopterygii</taxon>
        <taxon>Neopterygii</taxon>
        <taxon>Teleostei</taxon>
        <taxon>Clupei</taxon>
        <taxon>Clupeiformes</taxon>
        <taxon>Clupeoidei</taxon>
        <taxon>Engraulidae</taxon>
        <taxon>Coilinae</taxon>
        <taxon>Coilia</taxon>
    </lineage>
</organism>
<keyword evidence="6" id="KW-0445">Lipid transport</keyword>
<evidence type="ECO:0008006" key="9">
    <source>
        <dbReference type="Google" id="ProtNLM"/>
    </source>
</evidence>
<gene>
    <name evidence="7" type="ORF">ACEWY4_019790</name>
</gene>
<dbReference type="GO" id="GO:0005576">
    <property type="term" value="C:extracellular region"/>
    <property type="evidence" value="ECO:0007669"/>
    <property type="project" value="UniProtKB-SubCell"/>
</dbReference>
<dbReference type="Proteomes" id="UP001591681">
    <property type="component" value="Unassembled WGS sequence"/>
</dbReference>
<evidence type="ECO:0000313" key="7">
    <source>
        <dbReference type="EMBL" id="KAL2084272.1"/>
    </source>
</evidence>
<dbReference type="GO" id="GO:0006869">
    <property type="term" value="P:lipid transport"/>
    <property type="evidence" value="ECO:0007669"/>
    <property type="project" value="UniProtKB-KW"/>
</dbReference>
<proteinExistence type="inferred from homology"/>
<evidence type="ECO:0000313" key="8">
    <source>
        <dbReference type="Proteomes" id="UP001591681"/>
    </source>
</evidence>
<keyword evidence="3" id="KW-0813">Transport</keyword>
<evidence type="ECO:0000256" key="3">
    <source>
        <dbReference type="ARBA" id="ARBA00022448"/>
    </source>
</evidence>
<comment type="similarity">
    <text evidence="2">Belongs to the apolipoprotein C1 family.</text>
</comment>
<evidence type="ECO:0000256" key="6">
    <source>
        <dbReference type="ARBA" id="ARBA00023055"/>
    </source>
</evidence>
<comment type="caution">
    <text evidence="7">The sequence shown here is derived from an EMBL/GenBank/DDBJ whole genome shotgun (WGS) entry which is preliminary data.</text>
</comment>
<sequence>MVVLRVTQIPFQYGVLVEGAVQPNLKMRLPVAIAVLVLVLAAHSDAEEAEPTLEQRFNQFQQQVVGLTDDLTEKTKTALEQFQNSDFAVKTRSFFSEQFEKLKTKFEETFPAQN</sequence>
<dbReference type="EMBL" id="JBHFQA010000017">
    <property type="protein sequence ID" value="KAL2084272.1"/>
    <property type="molecule type" value="Genomic_DNA"/>
</dbReference>
<dbReference type="Gene3D" id="4.10.260.30">
    <property type="entry name" value="Apolipoprotein C-I"/>
    <property type="match status" value="1"/>
</dbReference>
<name>A0ABD1JAU5_9TELE</name>
<keyword evidence="5" id="KW-0732">Signal</keyword>
<dbReference type="PANTHER" id="PTHR16565:SF2">
    <property type="entry name" value="APOLIPOPROTEIN C-I"/>
    <property type="match status" value="1"/>
</dbReference>